<accession>A0AAV6RCI9</accession>
<evidence type="ECO:0000313" key="1">
    <source>
        <dbReference type="EMBL" id="KAG7503093.1"/>
    </source>
</evidence>
<gene>
    <name evidence="1" type="ORF">JOB18_031874</name>
</gene>
<name>A0AAV6RCI9_SOLSE</name>
<comment type="caution">
    <text evidence="1">The sequence shown here is derived from an EMBL/GenBank/DDBJ whole genome shotgun (WGS) entry which is preliminary data.</text>
</comment>
<dbReference type="Proteomes" id="UP000693946">
    <property type="component" value="Linkage Group LG2"/>
</dbReference>
<organism evidence="1 2">
    <name type="scientific">Solea senegalensis</name>
    <name type="common">Senegalese sole</name>
    <dbReference type="NCBI Taxonomy" id="28829"/>
    <lineage>
        <taxon>Eukaryota</taxon>
        <taxon>Metazoa</taxon>
        <taxon>Chordata</taxon>
        <taxon>Craniata</taxon>
        <taxon>Vertebrata</taxon>
        <taxon>Euteleostomi</taxon>
        <taxon>Actinopterygii</taxon>
        <taxon>Neopterygii</taxon>
        <taxon>Teleostei</taxon>
        <taxon>Neoteleostei</taxon>
        <taxon>Acanthomorphata</taxon>
        <taxon>Carangaria</taxon>
        <taxon>Pleuronectiformes</taxon>
        <taxon>Pleuronectoidei</taxon>
        <taxon>Soleidae</taxon>
        <taxon>Solea</taxon>
    </lineage>
</organism>
<protein>
    <submittedName>
        <fullName evidence="1">Uncharacterized protein</fullName>
    </submittedName>
</protein>
<proteinExistence type="predicted"/>
<dbReference type="EMBL" id="JAGKHQ010000012">
    <property type="protein sequence ID" value="KAG7503093.1"/>
    <property type="molecule type" value="Genomic_DNA"/>
</dbReference>
<keyword evidence="2" id="KW-1185">Reference proteome</keyword>
<evidence type="ECO:0000313" key="2">
    <source>
        <dbReference type="Proteomes" id="UP000693946"/>
    </source>
</evidence>
<reference evidence="1 2" key="1">
    <citation type="journal article" date="2021" name="Sci. Rep.">
        <title>Chromosome anchoring in Senegalese sole (Solea senegalensis) reveals sex-associated markers and genome rearrangements in flatfish.</title>
        <authorList>
            <person name="Guerrero-Cozar I."/>
            <person name="Gomez-Garrido J."/>
            <person name="Berbel C."/>
            <person name="Martinez-Blanch J.F."/>
            <person name="Alioto T."/>
            <person name="Claros M.G."/>
            <person name="Gagnaire P.A."/>
            <person name="Manchado M."/>
        </authorList>
    </citation>
    <scope>NUCLEOTIDE SEQUENCE [LARGE SCALE GENOMIC DNA]</scope>
    <source>
        <strain evidence="1">Sse05_10M</strain>
    </source>
</reference>
<dbReference type="AlphaFoldDB" id="A0AAV6RCI9"/>
<sequence length="58" mass="6578">MLHLLDAPSIIDYIRCILSALTDRAGSDSCTVRCVSLQGDHVQHRFRHPPVRVQLRPL</sequence>